<dbReference type="RefSeq" id="WP_007727464.1">
    <property type="nucleotide sequence ID" value="NZ_AP018733.1"/>
</dbReference>
<dbReference type="GO" id="GO:0003700">
    <property type="term" value="F:DNA-binding transcription factor activity"/>
    <property type="evidence" value="ECO:0007669"/>
    <property type="project" value="InterPro"/>
</dbReference>
<dbReference type="CDD" id="cd08423">
    <property type="entry name" value="PBP2_LTTR_like_6"/>
    <property type="match status" value="1"/>
</dbReference>
<dbReference type="Pfam" id="PF00126">
    <property type="entry name" value="HTH_1"/>
    <property type="match status" value="1"/>
</dbReference>
<evidence type="ECO:0000256" key="1">
    <source>
        <dbReference type="ARBA" id="ARBA00009437"/>
    </source>
</evidence>
<dbReference type="AlphaFoldDB" id="A0A5P3G6F8"/>
<evidence type="ECO:0000256" key="4">
    <source>
        <dbReference type="ARBA" id="ARBA00023163"/>
    </source>
</evidence>
<dbReference type="InterPro" id="IPR036390">
    <property type="entry name" value="WH_DNA-bd_sf"/>
</dbReference>
<comment type="similarity">
    <text evidence="1">Belongs to the LysR transcriptional regulatory family.</text>
</comment>
<dbReference type="FunFam" id="1.10.10.10:FF:000001">
    <property type="entry name" value="LysR family transcriptional regulator"/>
    <property type="match status" value="1"/>
</dbReference>
<sequence length="307" mass="32807">MLDLIRLRVLVAVAQEGSVTAAADSLGYAQPSISHHLRQLESEVGVPLFQRAGRGLRLTDAGAVLVRRATEILGHVDAAVAEVQTYAGLRAGRVRLAAFPSALASLIPQAMAAFTSQYPDVSISLVDAEPPKALALLRNNDVDVAVVFAHEDTPEVGLKHVAQTTLLEDPLYLITSTRNADAANEITDYAGETWIAGCPSCRAHLLTACNRAGFIPRIEFETDDYVAVQALVASGSGVSTLPALALQAHQNPSIRAHRIPGERRTVSVATYGKPPLAPAIDAFVRTLTAISESMRERVELDGHQDNR</sequence>
<dbReference type="Proteomes" id="UP000502345">
    <property type="component" value="Chromosome"/>
</dbReference>
<dbReference type="InterPro" id="IPR050950">
    <property type="entry name" value="HTH-type_LysR_regulators"/>
</dbReference>
<accession>A0A5P3G6F8</accession>
<keyword evidence="2" id="KW-0805">Transcription regulation</keyword>
<name>A0A5P3G6F8_RHOER</name>
<evidence type="ECO:0000256" key="2">
    <source>
        <dbReference type="ARBA" id="ARBA00023015"/>
    </source>
</evidence>
<gene>
    <name evidence="6" type="ORF">G9444_2134</name>
</gene>
<dbReference type="PANTHER" id="PTHR30419:SF8">
    <property type="entry name" value="NITROGEN ASSIMILATION TRANSCRIPTIONAL ACTIVATOR-RELATED"/>
    <property type="match status" value="1"/>
</dbReference>
<organism evidence="6 7">
    <name type="scientific">Rhodococcus erythropolis</name>
    <name type="common">Arthrobacter picolinophilus</name>
    <dbReference type="NCBI Taxonomy" id="1833"/>
    <lineage>
        <taxon>Bacteria</taxon>
        <taxon>Bacillati</taxon>
        <taxon>Actinomycetota</taxon>
        <taxon>Actinomycetes</taxon>
        <taxon>Mycobacteriales</taxon>
        <taxon>Nocardiaceae</taxon>
        <taxon>Rhodococcus</taxon>
        <taxon>Rhodococcus erythropolis group</taxon>
    </lineage>
</organism>
<dbReference type="PROSITE" id="PS50931">
    <property type="entry name" value="HTH_LYSR"/>
    <property type="match status" value="1"/>
</dbReference>
<dbReference type="Gene3D" id="1.10.10.10">
    <property type="entry name" value="Winged helix-like DNA-binding domain superfamily/Winged helix DNA-binding domain"/>
    <property type="match status" value="1"/>
</dbReference>
<dbReference type="PANTHER" id="PTHR30419">
    <property type="entry name" value="HTH-TYPE TRANSCRIPTIONAL REGULATOR YBHD"/>
    <property type="match status" value="1"/>
</dbReference>
<dbReference type="InterPro" id="IPR036388">
    <property type="entry name" value="WH-like_DNA-bd_sf"/>
</dbReference>
<protein>
    <submittedName>
        <fullName evidence="6">LysR family transcriptional regulator</fullName>
    </submittedName>
</protein>
<keyword evidence="4" id="KW-0804">Transcription</keyword>
<dbReference type="InterPro" id="IPR000847">
    <property type="entry name" value="LysR_HTH_N"/>
</dbReference>
<dbReference type="GO" id="GO:0005829">
    <property type="term" value="C:cytosol"/>
    <property type="evidence" value="ECO:0007669"/>
    <property type="project" value="TreeGrafter"/>
</dbReference>
<reference evidence="6 7" key="1">
    <citation type="submission" date="2020-03" db="EMBL/GenBank/DDBJ databases">
        <title>Screen low temperature-resistant strains for efficient degradation of petroleum hydrocarbons under the low temperature.</title>
        <authorList>
            <person name="Wang Y."/>
            <person name="Chen J."/>
        </authorList>
    </citation>
    <scope>NUCLEOTIDE SEQUENCE [LARGE SCALE GENOMIC DNA]</scope>
    <source>
        <strain evidence="6 7">KB1</strain>
    </source>
</reference>
<feature type="domain" description="HTH lysR-type" evidence="5">
    <location>
        <begin position="2"/>
        <end position="59"/>
    </location>
</feature>
<proteinExistence type="inferred from homology"/>
<keyword evidence="3" id="KW-0238">DNA-binding</keyword>
<evidence type="ECO:0000259" key="5">
    <source>
        <dbReference type="PROSITE" id="PS50931"/>
    </source>
</evidence>
<evidence type="ECO:0000313" key="6">
    <source>
        <dbReference type="EMBL" id="QIP39378.1"/>
    </source>
</evidence>
<dbReference type="Gene3D" id="3.40.190.10">
    <property type="entry name" value="Periplasmic binding protein-like II"/>
    <property type="match status" value="2"/>
</dbReference>
<dbReference type="SUPFAM" id="SSF53850">
    <property type="entry name" value="Periplasmic binding protein-like II"/>
    <property type="match status" value="1"/>
</dbReference>
<dbReference type="InterPro" id="IPR005119">
    <property type="entry name" value="LysR_subst-bd"/>
</dbReference>
<dbReference type="SUPFAM" id="SSF46785">
    <property type="entry name" value="Winged helix' DNA-binding domain"/>
    <property type="match status" value="1"/>
</dbReference>
<dbReference type="PRINTS" id="PR00039">
    <property type="entry name" value="HTHLYSR"/>
</dbReference>
<evidence type="ECO:0000256" key="3">
    <source>
        <dbReference type="ARBA" id="ARBA00023125"/>
    </source>
</evidence>
<dbReference type="EMBL" id="CP050124">
    <property type="protein sequence ID" value="QIP39378.1"/>
    <property type="molecule type" value="Genomic_DNA"/>
</dbReference>
<dbReference type="Pfam" id="PF03466">
    <property type="entry name" value="LysR_substrate"/>
    <property type="match status" value="1"/>
</dbReference>
<evidence type="ECO:0000313" key="7">
    <source>
        <dbReference type="Proteomes" id="UP000502345"/>
    </source>
</evidence>
<dbReference type="GO" id="GO:0003677">
    <property type="term" value="F:DNA binding"/>
    <property type="evidence" value="ECO:0007669"/>
    <property type="project" value="UniProtKB-KW"/>
</dbReference>